<feature type="non-terminal residue" evidence="2">
    <location>
        <position position="41"/>
    </location>
</feature>
<feature type="compositionally biased region" description="Basic and acidic residues" evidence="1">
    <location>
        <begin position="1"/>
        <end position="10"/>
    </location>
</feature>
<accession>A0A0F9HV49</accession>
<dbReference type="AlphaFoldDB" id="A0A0F9HV49"/>
<dbReference type="EMBL" id="LAZR01014025">
    <property type="protein sequence ID" value="KKM19286.1"/>
    <property type="molecule type" value="Genomic_DNA"/>
</dbReference>
<sequence length="41" mass="4889">MRIDNGREAPENTPQPPVRAGHAHEQRFWHAHRHEHTRDTL</sequence>
<organism evidence="2">
    <name type="scientific">marine sediment metagenome</name>
    <dbReference type="NCBI Taxonomy" id="412755"/>
    <lineage>
        <taxon>unclassified sequences</taxon>
        <taxon>metagenomes</taxon>
        <taxon>ecological metagenomes</taxon>
    </lineage>
</organism>
<gene>
    <name evidence="2" type="ORF">LCGC14_1657140</name>
</gene>
<comment type="caution">
    <text evidence="2">The sequence shown here is derived from an EMBL/GenBank/DDBJ whole genome shotgun (WGS) entry which is preliminary data.</text>
</comment>
<name>A0A0F9HV49_9ZZZZ</name>
<proteinExistence type="predicted"/>
<evidence type="ECO:0000256" key="1">
    <source>
        <dbReference type="SAM" id="MobiDB-lite"/>
    </source>
</evidence>
<protein>
    <submittedName>
        <fullName evidence="2">Uncharacterized protein</fullName>
    </submittedName>
</protein>
<feature type="region of interest" description="Disordered" evidence="1">
    <location>
        <begin position="1"/>
        <end position="41"/>
    </location>
</feature>
<reference evidence="2" key="1">
    <citation type="journal article" date="2015" name="Nature">
        <title>Complex archaea that bridge the gap between prokaryotes and eukaryotes.</title>
        <authorList>
            <person name="Spang A."/>
            <person name="Saw J.H."/>
            <person name="Jorgensen S.L."/>
            <person name="Zaremba-Niedzwiedzka K."/>
            <person name="Martijn J."/>
            <person name="Lind A.E."/>
            <person name="van Eijk R."/>
            <person name="Schleper C."/>
            <person name="Guy L."/>
            <person name="Ettema T.J."/>
        </authorList>
    </citation>
    <scope>NUCLEOTIDE SEQUENCE</scope>
</reference>
<evidence type="ECO:0000313" key="2">
    <source>
        <dbReference type="EMBL" id="KKM19286.1"/>
    </source>
</evidence>